<dbReference type="RefSeq" id="WP_167488686.1">
    <property type="nucleotide sequence ID" value="NZ_CP046173.1"/>
</dbReference>
<evidence type="ECO:0000313" key="2">
    <source>
        <dbReference type="Proteomes" id="UP000500953"/>
    </source>
</evidence>
<sequence length="191" mass="20004">MADVLKYGDKVHLQNGWDNWNGGYLDTNGGYPNTAGSKYGVSTAPTATRAAGTGTWVITSASGKPTGAEIVSGDVVYLQNLYGGDGGYLDTNGSDLTTGATYGVSTSSAKDRATGTGRWRVFAETSSPTDSKVREGDLVHLLNGWDDWKGGWLDTNGSDTYGAGSKYGVSTSPYLDRGKGTGTWKFSKAKA</sequence>
<dbReference type="EMBL" id="CP046173">
    <property type="protein sequence ID" value="QIS21393.1"/>
    <property type="molecule type" value="Genomic_DNA"/>
</dbReference>
<gene>
    <name evidence="1" type="ORF">F6W96_26700</name>
</gene>
<reference evidence="1 2" key="1">
    <citation type="journal article" date="2019" name="ACS Chem. Biol.">
        <title>Identification and Mobilization of a Cryptic Antibiotic Biosynthesis Gene Locus from a Human-Pathogenic Nocardia Isolate.</title>
        <authorList>
            <person name="Herisse M."/>
            <person name="Ishida K."/>
            <person name="Porter J.L."/>
            <person name="Howden B."/>
            <person name="Hertweck C."/>
            <person name="Stinear T.P."/>
            <person name="Pidot S.J."/>
        </authorList>
    </citation>
    <scope>NUCLEOTIDE SEQUENCE [LARGE SCALE GENOMIC DNA]</scope>
    <source>
        <strain evidence="1 2">AUSMDU00012715</strain>
    </source>
</reference>
<evidence type="ECO:0000313" key="1">
    <source>
        <dbReference type="EMBL" id="QIS21393.1"/>
    </source>
</evidence>
<dbReference type="Proteomes" id="UP000500953">
    <property type="component" value="Chromosome"/>
</dbReference>
<protein>
    <submittedName>
        <fullName evidence="1">Uncharacterized protein</fullName>
    </submittedName>
</protein>
<proteinExistence type="predicted"/>
<organism evidence="1 2">
    <name type="scientific">Nocardia terpenica</name>
    <dbReference type="NCBI Taxonomy" id="455432"/>
    <lineage>
        <taxon>Bacteria</taxon>
        <taxon>Bacillati</taxon>
        <taxon>Actinomycetota</taxon>
        <taxon>Actinomycetes</taxon>
        <taxon>Mycobacteriales</taxon>
        <taxon>Nocardiaceae</taxon>
        <taxon>Nocardia</taxon>
    </lineage>
</organism>
<name>A0A6G9Z8Q8_9NOCA</name>
<dbReference type="AlphaFoldDB" id="A0A6G9Z8Q8"/>
<accession>A0A6G9Z8Q8</accession>